<keyword evidence="1" id="KW-1133">Transmembrane helix</keyword>
<gene>
    <name evidence="2" type="ORF">I8748_09795</name>
</gene>
<organism evidence="2 3">
    <name type="scientific">Amazonocrinis nigriterrae CENA67</name>
    <dbReference type="NCBI Taxonomy" id="2794033"/>
    <lineage>
        <taxon>Bacteria</taxon>
        <taxon>Bacillati</taxon>
        <taxon>Cyanobacteriota</taxon>
        <taxon>Cyanophyceae</taxon>
        <taxon>Nostocales</taxon>
        <taxon>Nostocaceae</taxon>
        <taxon>Amazonocrinis</taxon>
        <taxon>Amazonocrinis nigriterrae</taxon>
    </lineage>
</organism>
<protein>
    <submittedName>
        <fullName evidence="2">Uncharacterized protein</fullName>
    </submittedName>
</protein>
<accession>A0A8J7L7M6</accession>
<dbReference type="EMBL" id="JAECZC010000013">
    <property type="protein sequence ID" value="MBH8562463.1"/>
    <property type="molecule type" value="Genomic_DNA"/>
</dbReference>
<reference evidence="2 3" key="1">
    <citation type="journal article" date="2021" name="Int. J. Syst. Evol. Microbiol.">
        <title>Amazonocrinis nigriterrae gen. nov., sp. nov., Atlanticothrix silvestris gen. nov., sp. nov. and Dendronalium phyllosphericum gen. nov., sp. nov., nostocacean cyanobacteria from Brazilian environments.</title>
        <authorList>
            <person name="Alvarenga D.O."/>
            <person name="Andreote A.P.D."/>
            <person name="Branco L.H.Z."/>
            <person name="Delbaje E."/>
            <person name="Cruz R.B."/>
            <person name="Varani A.M."/>
            <person name="Fiore M.F."/>
        </authorList>
    </citation>
    <scope>NUCLEOTIDE SEQUENCE [LARGE SCALE GENOMIC DNA]</scope>
    <source>
        <strain evidence="2 3">CENA67</strain>
    </source>
</reference>
<evidence type="ECO:0000256" key="1">
    <source>
        <dbReference type="SAM" id="Phobius"/>
    </source>
</evidence>
<dbReference type="RefSeq" id="WP_198124381.1">
    <property type="nucleotide sequence ID" value="NZ_JAECZC010000013.1"/>
</dbReference>
<keyword evidence="3" id="KW-1185">Reference proteome</keyword>
<evidence type="ECO:0000313" key="2">
    <source>
        <dbReference type="EMBL" id="MBH8562463.1"/>
    </source>
</evidence>
<proteinExistence type="predicted"/>
<sequence>MNSPKLRQPKSAKNKHQQGRLKYAIAALTIPLYTVATTTHSYAILPEKAEVYQILGNHDLSVRRGSQYGPATIGTFLQRFYDTLYLPGDGKSFAQLRFQDPSGQDMGLQIQASTKNKQLTLYYLPCTARQGDSLIIEWANQTSGKRACEEGVRVQRGVRNQSKLIDKNLSVFEPLKQLLIAQSAGSKLQYCSVVAANGRAWSAVTSTDPCEEPLQQCQTNSGKQCTAITRDEWAIRNSNLTAIIKCANNQELSENGSGSAMKDIVAKLWEQSQAQKAKFCRLHVLNNEQEEVIVVPDSPAKNLIQTRNIENGIQVDVITGSANVISSKNPQGVPLKPGQRYKYFGENQEDKVETFDKKNESIELQVYLAPERGLKLCDQEQVSGGQEGDSREIQLTANEGKINIDYEMYSVPDRLKITYEGQTLVDTDFVSGSNKISTAFKGNSGRVKVELTGNQEISSTQWKYTLYCPQ</sequence>
<keyword evidence="1" id="KW-0812">Transmembrane</keyword>
<feature type="transmembrane region" description="Helical" evidence="1">
    <location>
        <begin position="21"/>
        <end position="45"/>
    </location>
</feature>
<evidence type="ECO:0000313" key="3">
    <source>
        <dbReference type="Proteomes" id="UP000632766"/>
    </source>
</evidence>
<dbReference type="AlphaFoldDB" id="A0A8J7L7M6"/>
<keyword evidence="1" id="KW-0472">Membrane</keyword>
<name>A0A8J7L7M6_9NOST</name>
<comment type="caution">
    <text evidence="2">The sequence shown here is derived from an EMBL/GenBank/DDBJ whole genome shotgun (WGS) entry which is preliminary data.</text>
</comment>
<dbReference type="Proteomes" id="UP000632766">
    <property type="component" value="Unassembled WGS sequence"/>
</dbReference>